<dbReference type="InterPro" id="IPR013087">
    <property type="entry name" value="Znf_C2H2_type"/>
</dbReference>
<dbReference type="Proteomes" id="UP000789390">
    <property type="component" value="Unassembled WGS sequence"/>
</dbReference>
<dbReference type="FunFam" id="3.30.160.60:FF:002095">
    <property type="entry name" value="ras-responsive element-binding protein 1"/>
    <property type="match status" value="1"/>
</dbReference>
<keyword evidence="1" id="KW-0479">Metal-binding</keyword>
<dbReference type="EMBL" id="CAKKLH010000292">
    <property type="protein sequence ID" value="CAH0109310.1"/>
    <property type="molecule type" value="Genomic_DNA"/>
</dbReference>
<dbReference type="FunFam" id="3.30.160.60:FF:003457">
    <property type="entry name" value="Ras-responsive element-binding protein"/>
    <property type="match status" value="1"/>
</dbReference>
<feature type="compositionally biased region" description="Acidic residues" evidence="2">
    <location>
        <begin position="142"/>
        <end position="160"/>
    </location>
</feature>
<feature type="domain" description="C2H2-type" evidence="3">
    <location>
        <begin position="1071"/>
        <end position="1098"/>
    </location>
</feature>
<keyword evidence="5" id="KW-1185">Reference proteome</keyword>
<dbReference type="PANTHER" id="PTHR46451">
    <property type="entry name" value="RAS-RESPONSIVE ELEMENT-BINDING PROTEIN 1"/>
    <property type="match status" value="1"/>
</dbReference>
<evidence type="ECO:0000256" key="2">
    <source>
        <dbReference type="SAM" id="MobiDB-lite"/>
    </source>
</evidence>
<feature type="compositionally biased region" description="Polar residues" evidence="2">
    <location>
        <begin position="83"/>
        <end position="92"/>
    </location>
</feature>
<feature type="compositionally biased region" description="Acidic residues" evidence="2">
    <location>
        <begin position="920"/>
        <end position="938"/>
    </location>
</feature>
<evidence type="ECO:0000313" key="5">
    <source>
        <dbReference type="Proteomes" id="UP000789390"/>
    </source>
</evidence>
<feature type="region of interest" description="Disordered" evidence="2">
    <location>
        <begin position="904"/>
        <end position="938"/>
    </location>
</feature>
<dbReference type="PROSITE" id="PS00028">
    <property type="entry name" value="ZINC_FINGER_C2H2_1"/>
    <property type="match status" value="7"/>
</dbReference>
<feature type="region of interest" description="Disordered" evidence="2">
    <location>
        <begin position="1209"/>
        <end position="1238"/>
    </location>
</feature>
<evidence type="ECO:0000256" key="1">
    <source>
        <dbReference type="PROSITE-ProRule" id="PRU00042"/>
    </source>
</evidence>
<dbReference type="PROSITE" id="PS50157">
    <property type="entry name" value="ZINC_FINGER_C2H2_2"/>
    <property type="match status" value="7"/>
</dbReference>
<dbReference type="PANTHER" id="PTHR46451:SF1">
    <property type="entry name" value="RAS-RESPONSIVE ELEMENT-BINDING PROTEIN 1"/>
    <property type="match status" value="1"/>
</dbReference>
<dbReference type="GO" id="GO:0008270">
    <property type="term" value="F:zinc ion binding"/>
    <property type="evidence" value="ECO:0007669"/>
    <property type="project" value="UniProtKB-KW"/>
</dbReference>
<dbReference type="GO" id="GO:0005634">
    <property type="term" value="C:nucleus"/>
    <property type="evidence" value="ECO:0007669"/>
    <property type="project" value="TreeGrafter"/>
</dbReference>
<feature type="compositionally biased region" description="Low complexity" evidence="2">
    <location>
        <begin position="1421"/>
        <end position="1432"/>
    </location>
</feature>
<sequence length="1479" mass="163180">MQPRDAHDDGDCAMEEAGALLHSSPLPAVMTNVTTKTDASSPGSSSNQQPQHQQTTNEEISKEAADAGLVGARKRKAIRVVKHQQQASSPMKTETEPEGEPLVLTRTIEPAGTNHKTGEQGNTSMDTGVSSDLSESRPSLVGEEDEEEDEESQGEEEESGGEFYQSDRHLRQRRHHPIGRSDEDSESNESGSGHREESRRLRHKTRRTMRQRRDQGRKRQRPTDELIDEDDDDHRHGTGGDDAGGVGDDLRRHLIQAKQKKRISIRQDTMASSSVVVGSVDFSCRTHLIHPATLARPVAGSATLPATDSKHSMPSTTVTVNTKSSIMDVESSGSAAAAAPRLLSSFINLPVTTSSGRHVNNLFQHDEMLTNPPEEYKNEEDDPFSAVLREMKLKGEFPCRLCEAVFPNLRALKGHNRNHLTHAPYRCNMCPSTSLDKGALIRHMRTHNGERPYECRDCQYAFTTKANCERHLRNRHGKSNRDAVKASIVYHLSEDSAANRTLAGDNSDNSGSGYYNRGSHNDQSALDLSADRDDSFDEEEEFTDYPSEDEKAEEGNEEINEQDGPLDLTVDVLDLRKRRQEVTPIKVVAPVALPVTPVTSQHHHHHHPAVATQPSPPVAPVVSTPVQQQQQHSTSADVKPAVSFPSPFFGSPYSGTVASLAGLPFFYPGLGGAPYSAFIESKLVEMGHQNPAVDLSALAIAAAHHDALRQAQQQQQQQQIPKVQQPSHPSAHSLVEGLLMPAVKKYNQDSVENIRPVTMPVSTTPIKMESKKSSNHHSSSSAQTANDPGVKMVLKNGVLVKKQKQRRYRTERPFGCEHCTARFTLRSNMERHIKQQHPDIWSSRPRGHRRSACSLTKSTALPTMVDLKGHMVNSMPAIVPQLGAQHQEGSMKLEGKAPISEQVRQAVQQKLKKRRNSEHSEDEEDYEDEGEEEEEEEDGALVIDIERKEHTAPAVQQHSNNKTEPTTDLASVSKLLTNAVAQSFQQYFSQHRDPEVEDSVTSDKHNRASPSEGNNTDEMDEGECTSISDGHSMGGSDFGGNRSDSGGGGGQAVSNTKGKKKSAYSNAPHRVSCPYCARKFPWTSSLRRHILTHTGQKPYKCPQCPLWFTTKSNCDRHLLRKHGNHLRHANNNGSAAEHGSSNNNSNNSAGSNNVAPDNSRNVPDRPYKCARCPSSTFATSDNLKKHVDNKHCPAHGGMSSPESITAVDVDSEKGHHHHQSSNPVSPQAGDGNSASAGSNEQLPFKCHLCDDSGGYAERQEVLDHLQRDHTEEFHDLVGKVGALVAEPPPMPSAPTSDEDYDSVRGKFPDYVNRKVICAFCLRRFWSAEDLRRHMRTHSGERPYQCDVCSRRFTLKHSMLRHRRKHGGSGQAEESDEEEEDCEEEEEEGSDHRQQQQQQQQQRRESSRSSAKAKVRMQALWSGSKSGKSTSGGMRLRGPCGSDLIGNLLGIQDTSIVEQLMSKPADDAARLLGVTGGNRV</sequence>
<comment type="caution">
    <text evidence="4">The sequence shown here is derived from an EMBL/GenBank/DDBJ whole genome shotgun (WGS) entry which is preliminary data.</text>
</comment>
<feature type="compositionally biased region" description="Basic residues" evidence="2">
    <location>
        <begin position="200"/>
        <end position="220"/>
    </location>
</feature>
<feature type="domain" description="C2H2-type" evidence="3">
    <location>
        <begin position="1315"/>
        <end position="1342"/>
    </location>
</feature>
<feature type="compositionally biased region" description="Low complexity" evidence="2">
    <location>
        <begin position="40"/>
        <end position="54"/>
    </location>
</feature>
<feature type="compositionally biased region" description="Low complexity" evidence="2">
    <location>
        <begin position="1129"/>
        <end position="1153"/>
    </location>
</feature>
<dbReference type="FunFam" id="3.30.160.60:FF:004025">
    <property type="entry name" value="Hindsight transcription factor-like protein"/>
    <property type="match status" value="1"/>
</dbReference>
<feature type="region of interest" description="Disordered" evidence="2">
    <location>
        <begin position="765"/>
        <end position="787"/>
    </location>
</feature>
<feature type="compositionally biased region" description="Basic residues" evidence="2">
    <location>
        <begin position="72"/>
        <end position="82"/>
    </location>
</feature>
<keyword evidence="1" id="KW-0862">Zinc</keyword>
<dbReference type="FunFam" id="3.30.160.60:FF:003009">
    <property type="entry name" value="Ras-responsive element binding protein, putative"/>
    <property type="match status" value="1"/>
</dbReference>
<evidence type="ECO:0000313" key="4">
    <source>
        <dbReference type="EMBL" id="CAH0109310.1"/>
    </source>
</evidence>
<dbReference type="FunFam" id="3.30.160.60:FF:001782">
    <property type="entry name" value="Ras-responsive element-binding protein 1a"/>
    <property type="match status" value="1"/>
</dbReference>
<feature type="compositionally biased region" description="Polar residues" evidence="2">
    <location>
        <begin position="500"/>
        <end position="513"/>
    </location>
</feature>
<dbReference type="SUPFAM" id="SSF57667">
    <property type="entry name" value="beta-beta-alpha zinc fingers"/>
    <property type="match status" value="5"/>
</dbReference>
<dbReference type="FunFam" id="3.30.160.60:FF:000813">
    <property type="entry name" value="ras-responsive element-binding protein 1 isoform X1"/>
    <property type="match status" value="1"/>
</dbReference>
<feature type="compositionally biased region" description="Acidic residues" evidence="2">
    <location>
        <begin position="534"/>
        <end position="561"/>
    </location>
</feature>
<organism evidence="4 5">
    <name type="scientific">Daphnia galeata</name>
    <dbReference type="NCBI Taxonomy" id="27404"/>
    <lineage>
        <taxon>Eukaryota</taxon>
        <taxon>Metazoa</taxon>
        <taxon>Ecdysozoa</taxon>
        <taxon>Arthropoda</taxon>
        <taxon>Crustacea</taxon>
        <taxon>Branchiopoda</taxon>
        <taxon>Diplostraca</taxon>
        <taxon>Cladocera</taxon>
        <taxon>Anomopoda</taxon>
        <taxon>Daphniidae</taxon>
        <taxon>Daphnia</taxon>
    </lineage>
</organism>
<accession>A0A8J2RXR5</accession>
<dbReference type="Gene3D" id="3.30.160.60">
    <property type="entry name" value="Classic Zinc Finger"/>
    <property type="match status" value="8"/>
</dbReference>
<feature type="domain" description="C2H2-type" evidence="3">
    <location>
        <begin position="814"/>
        <end position="837"/>
    </location>
</feature>
<gene>
    <name evidence="4" type="ORF">DGAL_LOCUS12784</name>
</gene>
<feature type="domain" description="C2H2-type" evidence="3">
    <location>
        <begin position="453"/>
        <end position="481"/>
    </location>
</feature>
<protein>
    <recommendedName>
        <fullName evidence="3">C2H2-type domain-containing protein</fullName>
    </recommendedName>
</protein>
<feature type="region of interest" description="Disordered" evidence="2">
    <location>
        <begin position="500"/>
        <end position="567"/>
    </location>
</feature>
<name>A0A8J2RXR5_9CRUS</name>
<evidence type="ECO:0000259" key="3">
    <source>
        <dbReference type="PROSITE" id="PS50157"/>
    </source>
</evidence>
<feature type="domain" description="C2H2-type" evidence="3">
    <location>
        <begin position="397"/>
        <end position="424"/>
    </location>
</feature>
<feature type="region of interest" description="Disordered" evidence="2">
    <location>
        <begin position="1126"/>
        <end position="1162"/>
    </location>
</feature>
<feature type="compositionally biased region" description="Polar residues" evidence="2">
    <location>
        <begin position="119"/>
        <end position="137"/>
    </location>
</feature>
<feature type="compositionally biased region" description="Basic and acidic residues" evidence="2">
    <location>
        <begin position="1"/>
        <end position="10"/>
    </location>
</feature>
<feature type="compositionally biased region" description="Polar residues" evidence="2">
    <location>
        <begin position="1220"/>
        <end position="1238"/>
    </location>
</feature>
<feature type="region of interest" description="Disordered" evidence="2">
    <location>
        <begin position="597"/>
        <end position="622"/>
    </location>
</feature>
<dbReference type="OrthoDB" id="6077919at2759"/>
<feature type="region of interest" description="Disordered" evidence="2">
    <location>
        <begin position="1"/>
        <end position="248"/>
    </location>
</feature>
<proteinExistence type="predicted"/>
<dbReference type="InterPro" id="IPR036236">
    <property type="entry name" value="Znf_C2H2_sf"/>
</dbReference>
<dbReference type="InterPro" id="IPR052795">
    <property type="entry name" value="RREB1"/>
</dbReference>
<feature type="domain" description="C2H2-type" evidence="3">
    <location>
        <begin position="425"/>
        <end position="452"/>
    </location>
</feature>
<dbReference type="GO" id="GO:0000978">
    <property type="term" value="F:RNA polymerase II cis-regulatory region sequence-specific DNA binding"/>
    <property type="evidence" value="ECO:0007669"/>
    <property type="project" value="TreeGrafter"/>
</dbReference>
<feature type="region of interest" description="Disordered" evidence="2">
    <location>
        <begin position="991"/>
        <end position="1067"/>
    </location>
</feature>
<feature type="domain" description="C2H2-type" evidence="3">
    <location>
        <begin position="1343"/>
        <end position="1370"/>
    </location>
</feature>
<dbReference type="GO" id="GO:0001228">
    <property type="term" value="F:DNA-binding transcription activator activity, RNA polymerase II-specific"/>
    <property type="evidence" value="ECO:0007669"/>
    <property type="project" value="TreeGrafter"/>
</dbReference>
<dbReference type="SMART" id="SM00355">
    <property type="entry name" value="ZnF_C2H2"/>
    <property type="match status" value="10"/>
</dbReference>
<feature type="compositionally biased region" description="Acidic residues" evidence="2">
    <location>
        <begin position="1372"/>
        <end position="1388"/>
    </location>
</feature>
<feature type="region of interest" description="Disordered" evidence="2">
    <location>
        <begin position="1359"/>
        <end position="1435"/>
    </location>
</feature>
<reference evidence="4" key="1">
    <citation type="submission" date="2021-11" db="EMBL/GenBank/DDBJ databases">
        <authorList>
            <person name="Schell T."/>
        </authorList>
    </citation>
    <scope>NUCLEOTIDE SEQUENCE</scope>
    <source>
        <strain evidence="4">M5</strain>
    </source>
</reference>
<keyword evidence="1" id="KW-0863">Zinc-finger</keyword>